<feature type="domain" description="EamA" evidence="2">
    <location>
        <begin position="160"/>
        <end position="284"/>
    </location>
</feature>
<reference evidence="3 4" key="1">
    <citation type="submission" date="2024-08" db="EMBL/GenBank/DDBJ databases">
        <title>Sulfate-reducing bacteria isolated from formation water of the oil field in Kazakhstan and description of Pseudodesulfovibrio sp.</title>
        <authorList>
            <person name="Bidzhieva S.K."/>
            <person name="Tourova T.P."/>
            <person name="Grouzdev D.S."/>
            <person name="Beletsky A.V."/>
            <person name="Sokolova D.S."/>
            <person name="Samigullina S.R."/>
            <person name="Poltaraus A.B."/>
            <person name="Avtukh A.N."/>
            <person name="Tereshina V.M."/>
            <person name="Zhaparov N.S."/>
            <person name="Mardanov A.V."/>
            <person name="Nazina T.N."/>
        </authorList>
    </citation>
    <scope>NUCLEOTIDE SEQUENCE [LARGE SCALE GENOMIC DNA]</scope>
    <source>
        <strain evidence="3 4">9FUS</strain>
    </source>
</reference>
<feature type="transmembrane region" description="Helical" evidence="1">
    <location>
        <begin position="134"/>
        <end position="156"/>
    </location>
</feature>
<feature type="transmembrane region" description="Helical" evidence="1">
    <location>
        <begin position="270"/>
        <end position="289"/>
    </location>
</feature>
<feature type="transmembrane region" description="Helical" evidence="1">
    <location>
        <begin position="105"/>
        <end position="127"/>
    </location>
</feature>
<keyword evidence="1" id="KW-0472">Membrane</keyword>
<evidence type="ECO:0000256" key="1">
    <source>
        <dbReference type="SAM" id="Phobius"/>
    </source>
</evidence>
<keyword evidence="4" id="KW-1185">Reference proteome</keyword>
<sequence>MTIAQLKTFIPEDAQAKGRMAAILGGILLSFDPIFVRLSSVGGYETAFLFGLFSALSMGSLIQATDARGLVGTVRESGWPAVISGLIILGSASMFVLSIKHTSVANTMMILSGRPVLTAAAAWLVLGERTTARLWLAIGGVICGMAVVVSGSLQSGNVHGDALALVGVSCLAANGVMWRHFKSMSRMLVVGFGGLFLAVIMFFMADLSAIPARTWLVMACMGLLSAPAGRVMNAVSSRYIPAAEMATYALISPVLAPIWVFLLFREQPPATTLAGGALILATIATYIAMTARRS</sequence>
<evidence type="ECO:0000313" key="3">
    <source>
        <dbReference type="EMBL" id="MEZ7198872.1"/>
    </source>
</evidence>
<dbReference type="PANTHER" id="PTHR22911">
    <property type="entry name" value="ACYL-MALONYL CONDENSING ENZYME-RELATED"/>
    <property type="match status" value="1"/>
</dbReference>
<dbReference type="RefSeq" id="WP_371388349.1">
    <property type="nucleotide sequence ID" value="NZ_JBGLYH010000106.1"/>
</dbReference>
<evidence type="ECO:0000259" key="2">
    <source>
        <dbReference type="Pfam" id="PF00892"/>
    </source>
</evidence>
<dbReference type="InterPro" id="IPR037185">
    <property type="entry name" value="EmrE-like"/>
</dbReference>
<organism evidence="3 4">
    <name type="scientific">Pseudodesulfovibrio karagichevae</name>
    <dbReference type="NCBI Taxonomy" id="3239305"/>
    <lineage>
        <taxon>Bacteria</taxon>
        <taxon>Pseudomonadati</taxon>
        <taxon>Thermodesulfobacteriota</taxon>
        <taxon>Desulfovibrionia</taxon>
        <taxon>Desulfovibrionales</taxon>
        <taxon>Desulfovibrionaceae</taxon>
    </lineage>
</organism>
<evidence type="ECO:0000313" key="4">
    <source>
        <dbReference type="Proteomes" id="UP001568698"/>
    </source>
</evidence>
<feature type="transmembrane region" description="Helical" evidence="1">
    <location>
        <begin position="77"/>
        <end position="99"/>
    </location>
</feature>
<comment type="caution">
    <text evidence="3">The sequence shown here is derived from an EMBL/GenBank/DDBJ whole genome shotgun (WGS) entry which is preliminary data.</text>
</comment>
<dbReference type="EMBL" id="JBGLYH010000106">
    <property type="protein sequence ID" value="MEZ7198872.1"/>
    <property type="molecule type" value="Genomic_DNA"/>
</dbReference>
<feature type="transmembrane region" description="Helical" evidence="1">
    <location>
        <begin position="215"/>
        <end position="233"/>
    </location>
</feature>
<dbReference type="PANTHER" id="PTHR22911:SF135">
    <property type="entry name" value="BLR4310 PROTEIN"/>
    <property type="match status" value="1"/>
</dbReference>
<feature type="transmembrane region" description="Helical" evidence="1">
    <location>
        <begin position="21"/>
        <end position="40"/>
    </location>
</feature>
<keyword evidence="1" id="KW-1133">Transmembrane helix</keyword>
<dbReference type="SUPFAM" id="SSF103481">
    <property type="entry name" value="Multidrug resistance efflux transporter EmrE"/>
    <property type="match status" value="2"/>
</dbReference>
<accession>A0ABV4K7A7</accession>
<name>A0ABV4K7A7_9BACT</name>
<feature type="transmembrane region" description="Helical" evidence="1">
    <location>
        <begin position="188"/>
        <end position="209"/>
    </location>
</feature>
<feature type="transmembrane region" description="Helical" evidence="1">
    <location>
        <begin position="245"/>
        <end position="264"/>
    </location>
</feature>
<dbReference type="Proteomes" id="UP001568698">
    <property type="component" value="Unassembled WGS sequence"/>
</dbReference>
<dbReference type="Pfam" id="PF00892">
    <property type="entry name" value="EamA"/>
    <property type="match status" value="2"/>
</dbReference>
<feature type="domain" description="EamA" evidence="2">
    <location>
        <begin position="18"/>
        <end position="149"/>
    </location>
</feature>
<protein>
    <submittedName>
        <fullName evidence="3">DMT family transporter</fullName>
    </submittedName>
</protein>
<proteinExistence type="predicted"/>
<feature type="transmembrane region" description="Helical" evidence="1">
    <location>
        <begin position="46"/>
        <end position="65"/>
    </location>
</feature>
<keyword evidence="1" id="KW-0812">Transmembrane</keyword>
<dbReference type="InterPro" id="IPR000620">
    <property type="entry name" value="EamA_dom"/>
</dbReference>
<feature type="transmembrane region" description="Helical" evidence="1">
    <location>
        <begin position="162"/>
        <end position="181"/>
    </location>
</feature>
<gene>
    <name evidence="3" type="ORF">AB6M95_19170</name>
</gene>